<proteinExistence type="inferred from homology"/>
<dbReference type="Pfam" id="PF08626">
    <property type="entry name" value="TRAPPC9-Trs120"/>
    <property type="match status" value="1"/>
</dbReference>
<evidence type="ECO:0000256" key="1">
    <source>
        <dbReference type="ARBA" id="ARBA00008459"/>
    </source>
</evidence>
<gene>
    <name evidence="4" type="ORF">SNE40_021403</name>
</gene>
<accession>A0AAN8GIP5</accession>
<keyword evidence="5" id="KW-1185">Reference proteome</keyword>
<dbReference type="PANTHER" id="PTHR21512">
    <property type="entry name" value="TRAFFICKING PROTEIN PARTICLE COMPLEX SUBUNIT 9"/>
    <property type="match status" value="1"/>
</dbReference>
<feature type="region of interest" description="Disordered" evidence="2">
    <location>
        <begin position="132"/>
        <end position="161"/>
    </location>
</feature>
<reference evidence="4 5" key="1">
    <citation type="submission" date="2024-01" db="EMBL/GenBank/DDBJ databases">
        <title>The genome of the rayed Mediterranean limpet Patella caerulea (Linnaeus, 1758).</title>
        <authorList>
            <person name="Anh-Thu Weber A."/>
            <person name="Halstead-Nussloch G."/>
        </authorList>
    </citation>
    <scope>NUCLEOTIDE SEQUENCE [LARGE SCALE GENOMIC DNA]</scope>
    <source>
        <strain evidence="4">AATW-2023a</strain>
        <tissue evidence="4">Whole specimen</tissue>
    </source>
</reference>
<evidence type="ECO:0000313" key="5">
    <source>
        <dbReference type="Proteomes" id="UP001347796"/>
    </source>
</evidence>
<dbReference type="EMBL" id="JAZGQO010000018">
    <property type="protein sequence ID" value="KAK6167354.1"/>
    <property type="molecule type" value="Genomic_DNA"/>
</dbReference>
<dbReference type="AlphaFoldDB" id="A0AAN8GIP5"/>
<dbReference type="PANTHER" id="PTHR21512:SF5">
    <property type="entry name" value="TRAFFICKING PROTEIN PARTICLE COMPLEX SUBUNIT 9"/>
    <property type="match status" value="1"/>
</dbReference>
<sequence>MSFIDYSQTAEDHQSLLVLVRHTGTHLSNQNFSAAWEHVKKLSCIHVQGQKRNVYVRYKRGYPKENNAWGDYQTHRKVLGLVSIGRCSSVKEFEDLFEDYKKIKDEYANTIYNSRLIVFGMNTDGTPIEKESEINSNTNSSSGKEEINCDRGNGSVVTDKRNGQINKDNKILDSNHKEIEKRPHSNSLTKESTGAEVVFYPNLETMTDLEERLREFITSLFYVLEGKRLDRSFERADRLQLLCAPFEKKDFVGVDTDTRTFKKKCTGRLRKHLADLCLQAGMPGEAILHYQTAIDLLRSVNDFLWIGGCFEGLSSSSVIMAYPKMATNAASIKRNLSFTDKRAATLVNEKTSRTATLSNNYANGLDLAEVAGSNPGLNPDDIIEKYREAITHYSKFKSAGMIEMEASLKACRVLIGQRVSN</sequence>
<comment type="similarity">
    <text evidence="1">Belongs to the NIBP family.</text>
</comment>
<comment type="caution">
    <text evidence="4">The sequence shown here is derived from an EMBL/GenBank/DDBJ whole genome shotgun (WGS) entry which is preliminary data.</text>
</comment>
<dbReference type="GO" id="GO:0005802">
    <property type="term" value="C:trans-Golgi network"/>
    <property type="evidence" value="ECO:0007669"/>
    <property type="project" value="TreeGrafter"/>
</dbReference>
<dbReference type="InterPro" id="IPR058563">
    <property type="entry name" value="Trs120_TRAPPC9_N"/>
</dbReference>
<evidence type="ECO:0000313" key="4">
    <source>
        <dbReference type="EMBL" id="KAK6167354.1"/>
    </source>
</evidence>
<organism evidence="4 5">
    <name type="scientific">Patella caerulea</name>
    <name type="common">Rayed Mediterranean limpet</name>
    <dbReference type="NCBI Taxonomy" id="87958"/>
    <lineage>
        <taxon>Eukaryota</taxon>
        <taxon>Metazoa</taxon>
        <taxon>Spiralia</taxon>
        <taxon>Lophotrochozoa</taxon>
        <taxon>Mollusca</taxon>
        <taxon>Gastropoda</taxon>
        <taxon>Patellogastropoda</taxon>
        <taxon>Patelloidea</taxon>
        <taxon>Patellidae</taxon>
        <taxon>Patella</taxon>
    </lineage>
</organism>
<dbReference type="InterPro" id="IPR013935">
    <property type="entry name" value="Trs120_TRAPPC9"/>
</dbReference>
<evidence type="ECO:0000256" key="2">
    <source>
        <dbReference type="SAM" id="MobiDB-lite"/>
    </source>
</evidence>
<dbReference type="Proteomes" id="UP001347796">
    <property type="component" value="Unassembled WGS sequence"/>
</dbReference>
<protein>
    <recommendedName>
        <fullName evidence="3">Trs120/TRAPPC9 N-terminal domain-containing protein</fullName>
    </recommendedName>
</protein>
<evidence type="ECO:0000259" key="3">
    <source>
        <dbReference type="Pfam" id="PF08626"/>
    </source>
</evidence>
<feature type="domain" description="Trs120/TRAPPC9 N-terminal" evidence="3">
    <location>
        <begin position="70"/>
        <end position="328"/>
    </location>
</feature>
<name>A0AAN8GIP5_PATCE</name>